<dbReference type="OrthoDB" id="9803735at2"/>
<dbReference type="Gene3D" id="1.10.10.10">
    <property type="entry name" value="Winged helix-like DNA-binding domain superfamily/Winged helix DNA-binding domain"/>
    <property type="match status" value="1"/>
</dbReference>
<sequence>MIDKADPVCFTKSEESAKMELRQMIYFKELSECLNLPAAARALYITPQALSKSMRVLAREFDTEIFYRDQGKLRLTTFGQALLSEVTVLLSQINAMEDRLKNIASQENNHLRVACSHGILQGHFNSVFTAFKAQHPEIEIEFLELPDVFAEQMVEQEDCDLGLSINLPNKPEMFETTVLQHYQLCAVVHPDHPLARQKTTTLKQCSQYPLITKNRIFKIWQAVEQCALRQQLHLSYALSSPNEIAWKELVLSNQGVGIGTTYYRRDDQPDELPVIPFTEKELTWDICLIRRRDHYCSHSASLLIEALKQAQDPELC</sequence>
<dbReference type="Proteomes" id="UP000005950">
    <property type="component" value="Unassembled WGS sequence"/>
</dbReference>
<evidence type="ECO:0000256" key="1">
    <source>
        <dbReference type="ARBA" id="ARBA00009437"/>
    </source>
</evidence>
<dbReference type="InterPro" id="IPR005119">
    <property type="entry name" value="LysR_subst-bd"/>
</dbReference>
<dbReference type="Pfam" id="PF03466">
    <property type="entry name" value="LysR_substrate"/>
    <property type="match status" value="1"/>
</dbReference>
<dbReference type="InterPro" id="IPR000847">
    <property type="entry name" value="LysR_HTH_N"/>
</dbReference>
<comment type="caution">
    <text evidence="6">The sequence shown here is derived from an EMBL/GenBank/DDBJ whole genome shotgun (WGS) entry which is preliminary data.</text>
</comment>
<feature type="domain" description="HTH lysR-type" evidence="5">
    <location>
        <begin position="19"/>
        <end position="76"/>
    </location>
</feature>
<keyword evidence="4" id="KW-0804">Transcription</keyword>
<reference evidence="6 7" key="1">
    <citation type="submission" date="2008-12" db="EMBL/GenBank/DDBJ databases">
        <authorList>
            <person name="Fulton L."/>
            <person name="Clifton S."/>
            <person name="Fulton B."/>
            <person name="Xu J."/>
            <person name="Minx P."/>
            <person name="Pepin K.H."/>
            <person name="Johnson M."/>
            <person name="Bhonagiri V."/>
            <person name="Nash W.E."/>
            <person name="Mardis E.R."/>
            <person name="Wilson R.K."/>
        </authorList>
    </citation>
    <scope>NUCLEOTIDE SEQUENCE [LARGE SCALE GENOMIC DNA]</scope>
    <source>
        <strain evidence="6 7">DSM 12042</strain>
    </source>
</reference>
<keyword evidence="3" id="KW-0238">DNA-binding</keyword>
<evidence type="ECO:0000313" key="7">
    <source>
        <dbReference type="Proteomes" id="UP000005950"/>
    </source>
</evidence>
<dbReference type="GO" id="GO:0005829">
    <property type="term" value="C:cytosol"/>
    <property type="evidence" value="ECO:0007669"/>
    <property type="project" value="TreeGrafter"/>
</dbReference>
<evidence type="ECO:0000313" key="6">
    <source>
        <dbReference type="EMBL" id="EEF68603.1"/>
    </source>
</evidence>
<dbReference type="PROSITE" id="PS50931">
    <property type="entry name" value="HTH_LYSR"/>
    <property type="match status" value="1"/>
</dbReference>
<gene>
    <name evidence="6" type="ORF">HOLDEFILI_01222</name>
</gene>
<dbReference type="HOGENOM" id="CLU_039613_6_3_9"/>
<comment type="similarity">
    <text evidence="1">Belongs to the LysR transcriptional regulatory family.</text>
</comment>
<evidence type="ECO:0000256" key="3">
    <source>
        <dbReference type="ARBA" id="ARBA00023125"/>
    </source>
</evidence>
<protein>
    <submittedName>
        <fullName evidence="6">LysR substrate binding domain protein</fullName>
    </submittedName>
</protein>
<dbReference type="CDD" id="cd05466">
    <property type="entry name" value="PBP2_LTTR_substrate"/>
    <property type="match status" value="1"/>
</dbReference>
<evidence type="ECO:0000256" key="2">
    <source>
        <dbReference type="ARBA" id="ARBA00023015"/>
    </source>
</evidence>
<evidence type="ECO:0000259" key="5">
    <source>
        <dbReference type="PROSITE" id="PS50931"/>
    </source>
</evidence>
<dbReference type="InterPro" id="IPR036390">
    <property type="entry name" value="WH_DNA-bd_sf"/>
</dbReference>
<dbReference type="STRING" id="545696.HOLDEFILI_01222"/>
<dbReference type="GO" id="GO:0003700">
    <property type="term" value="F:DNA-binding transcription factor activity"/>
    <property type="evidence" value="ECO:0007669"/>
    <property type="project" value="InterPro"/>
</dbReference>
<dbReference type="AlphaFoldDB" id="B9Y5Z0"/>
<dbReference type="PANTHER" id="PTHR30419:SF8">
    <property type="entry name" value="NITROGEN ASSIMILATION TRANSCRIPTIONAL ACTIVATOR-RELATED"/>
    <property type="match status" value="1"/>
</dbReference>
<dbReference type="eggNOG" id="COG0583">
    <property type="taxonomic scope" value="Bacteria"/>
</dbReference>
<organism evidence="6 7">
    <name type="scientific">Holdemania filiformis DSM 12042</name>
    <dbReference type="NCBI Taxonomy" id="545696"/>
    <lineage>
        <taxon>Bacteria</taxon>
        <taxon>Bacillati</taxon>
        <taxon>Bacillota</taxon>
        <taxon>Erysipelotrichia</taxon>
        <taxon>Erysipelotrichales</taxon>
        <taxon>Erysipelotrichaceae</taxon>
        <taxon>Holdemania</taxon>
    </lineage>
</organism>
<name>B9Y5Z0_9FIRM</name>
<reference evidence="6 7" key="2">
    <citation type="submission" date="2009-02" db="EMBL/GenBank/DDBJ databases">
        <title>Draft genome sequence of Holdemania filiformis DSM 12042.</title>
        <authorList>
            <person name="Sudarsanam P."/>
            <person name="Ley R."/>
            <person name="Guruge J."/>
            <person name="Turnbaugh P.J."/>
            <person name="Mahowald M."/>
            <person name="Liep D."/>
            <person name="Gordon J."/>
        </authorList>
    </citation>
    <scope>NUCLEOTIDE SEQUENCE [LARGE SCALE GENOMIC DNA]</scope>
    <source>
        <strain evidence="6 7">DSM 12042</strain>
    </source>
</reference>
<dbReference type="EMBL" id="ACCF01000071">
    <property type="protein sequence ID" value="EEF68603.1"/>
    <property type="molecule type" value="Genomic_DNA"/>
</dbReference>
<dbReference type="PANTHER" id="PTHR30419">
    <property type="entry name" value="HTH-TYPE TRANSCRIPTIONAL REGULATOR YBHD"/>
    <property type="match status" value="1"/>
</dbReference>
<evidence type="ECO:0000256" key="4">
    <source>
        <dbReference type="ARBA" id="ARBA00023163"/>
    </source>
</evidence>
<dbReference type="InterPro" id="IPR036388">
    <property type="entry name" value="WH-like_DNA-bd_sf"/>
</dbReference>
<dbReference type="SUPFAM" id="SSF53850">
    <property type="entry name" value="Periplasmic binding protein-like II"/>
    <property type="match status" value="1"/>
</dbReference>
<accession>B9Y5Z0</accession>
<dbReference type="Pfam" id="PF00126">
    <property type="entry name" value="HTH_1"/>
    <property type="match status" value="1"/>
</dbReference>
<dbReference type="SUPFAM" id="SSF46785">
    <property type="entry name" value="Winged helix' DNA-binding domain"/>
    <property type="match status" value="1"/>
</dbReference>
<proteinExistence type="inferred from homology"/>
<dbReference type="Gene3D" id="3.40.190.290">
    <property type="match status" value="1"/>
</dbReference>
<keyword evidence="2" id="KW-0805">Transcription regulation</keyword>
<dbReference type="GO" id="GO:0003677">
    <property type="term" value="F:DNA binding"/>
    <property type="evidence" value="ECO:0007669"/>
    <property type="project" value="UniProtKB-KW"/>
</dbReference>
<dbReference type="InterPro" id="IPR050950">
    <property type="entry name" value="HTH-type_LysR_regulators"/>
</dbReference>